<evidence type="ECO:0000313" key="9">
    <source>
        <dbReference type="RefSeq" id="XP_005756001.1"/>
    </source>
</evidence>
<dbReference type="Pfam" id="PF15227">
    <property type="entry name" value="zf-C3HC4_4"/>
    <property type="match status" value="1"/>
</dbReference>
<dbReference type="InterPro" id="IPR013320">
    <property type="entry name" value="ConA-like_dom_sf"/>
</dbReference>
<dbReference type="Proteomes" id="UP000695023">
    <property type="component" value="Unplaced"/>
</dbReference>
<evidence type="ECO:0000259" key="6">
    <source>
        <dbReference type="PROSITE" id="PS50089"/>
    </source>
</evidence>
<evidence type="ECO:0000256" key="5">
    <source>
        <dbReference type="SAM" id="Coils"/>
    </source>
</evidence>
<dbReference type="GO" id="GO:0008270">
    <property type="term" value="F:zinc ion binding"/>
    <property type="evidence" value="ECO:0007669"/>
    <property type="project" value="UniProtKB-KW"/>
</dbReference>
<keyword evidence="5" id="KW-0175">Coiled coil</keyword>
<feature type="coiled-coil region" evidence="5">
    <location>
        <begin position="154"/>
        <end position="195"/>
    </location>
</feature>
<proteinExistence type="predicted"/>
<keyword evidence="3" id="KW-0862">Zinc</keyword>
<evidence type="ECO:0000313" key="8">
    <source>
        <dbReference type="Proteomes" id="UP000695023"/>
    </source>
</evidence>
<feature type="non-terminal residue" evidence="9">
    <location>
        <position position="386"/>
    </location>
</feature>
<dbReference type="InterPro" id="IPR001870">
    <property type="entry name" value="B30.2/SPRY"/>
</dbReference>
<dbReference type="InterPro" id="IPR001841">
    <property type="entry name" value="Znf_RING"/>
</dbReference>
<dbReference type="InterPro" id="IPR051051">
    <property type="entry name" value="E3_ubiq-ligase_TRIM/RNF"/>
</dbReference>
<protein>
    <submittedName>
        <fullName evidence="9">Tripartite motif-containing protein 16-like</fullName>
    </submittedName>
</protein>
<organism evidence="8 9">
    <name type="scientific">Pundamilia nyererei</name>
    <dbReference type="NCBI Taxonomy" id="303518"/>
    <lineage>
        <taxon>Eukaryota</taxon>
        <taxon>Metazoa</taxon>
        <taxon>Chordata</taxon>
        <taxon>Craniata</taxon>
        <taxon>Vertebrata</taxon>
        <taxon>Euteleostomi</taxon>
        <taxon>Actinopterygii</taxon>
        <taxon>Neopterygii</taxon>
        <taxon>Teleostei</taxon>
        <taxon>Neoteleostei</taxon>
        <taxon>Acanthomorphata</taxon>
        <taxon>Ovalentaria</taxon>
        <taxon>Cichlomorphae</taxon>
        <taxon>Cichliformes</taxon>
        <taxon>Cichlidae</taxon>
        <taxon>African cichlids</taxon>
        <taxon>Pseudocrenilabrinae</taxon>
        <taxon>Haplochromini</taxon>
        <taxon>Pundamilia</taxon>
    </lineage>
</organism>
<dbReference type="InterPro" id="IPR006574">
    <property type="entry name" value="PRY"/>
</dbReference>
<dbReference type="SMART" id="SM00589">
    <property type="entry name" value="PRY"/>
    <property type="match status" value="1"/>
</dbReference>
<gene>
    <name evidence="9" type="primary">LOC102212716</name>
</gene>
<sequence length="386" mass="44538">MAEKGVLLDKKTCCLICLDLLKDPVTVSCGHNYCTNCINSHWDKEDRNATYSCPKCRKSFTARPDLAANTTLEELVEELKNSGLNVGMNGDGQTELGSSRQKIKQRIETRQKDVKLLKLEVEKINLSADKALKESRSVFDQLTQQIKKRSFDVMHRIRSLQKAEQNRIKDLQQELEEEITDLKRKDAELEELSHTEDHNQFLHRLPSFTHPSTELPRTKILPLSFFEEVTAAVSKLRAKVQDILRDTWVDVSPVVDVNPQTEPKSRADFLKYSFQITLDPDTVNTQLSLSEGNRRATLMREEQSYPTHPDRFIRWRQVLSNQSLTGRRYWEVEWCRKRVTVALAYKDISREGSMSECAFGFNDKSWALECNCSSSYKFIHNSVKTA</sequence>
<dbReference type="AlphaFoldDB" id="A0A9Y3VWY3"/>
<keyword evidence="1" id="KW-0479">Metal-binding</keyword>
<evidence type="ECO:0000256" key="4">
    <source>
        <dbReference type="PROSITE-ProRule" id="PRU00175"/>
    </source>
</evidence>
<dbReference type="InterPro" id="IPR013083">
    <property type="entry name" value="Znf_RING/FYVE/PHD"/>
</dbReference>
<dbReference type="InterPro" id="IPR058030">
    <property type="entry name" value="TRIM8/14/16/25/29/45/65_CC"/>
</dbReference>
<evidence type="ECO:0000256" key="2">
    <source>
        <dbReference type="ARBA" id="ARBA00022771"/>
    </source>
</evidence>
<dbReference type="SUPFAM" id="SSF49899">
    <property type="entry name" value="Concanavalin A-like lectins/glucanases"/>
    <property type="match status" value="1"/>
</dbReference>
<dbReference type="GO" id="GO:0005737">
    <property type="term" value="C:cytoplasm"/>
    <property type="evidence" value="ECO:0007669"/>
    <property type="project" value="UniProtKB-ARBA"/>
</dbReference>
<reference evidence="9" key="1">
    <citation type="submission" date="2025-08" db="UniProtKB">
        <authorList>
            <consortium name="RefSeq"/>
        </authorList>
    </citation>
    <scope>IDENTIFICATION</scope>
</reference>
<evidence type="ECO:0000256" key="1">
    <source>
        <dbReference type="ARBA" id="ARBA00022723"/>
    </source>
</evidence>
<dbReference type="PANTHER" id="PTHR25465">
    <property type="entry name" value="B-BOX DOMAIN CONTAINING"/>
    <property type="match status" value="1"/>
</dbReference>
<evidence type="ECO:0000256" key="3">
    <source>
        <dbReference type="ARBA" id="ARBA00022833"/>
    </source>
</evidence>
<accession>A0A9Y3VWY3</accession>
<evidence type="ECO:0000259" key="7">
    <source>
        <dbReference type="PROSITE" id="PS50188"/>
    </source>
</evidence>
<dbReference type="Gene3D" id="2.60.120.920">
    <property type="match status" value="1"/>
</dbReference>
<feature type="domain" description="RING-type" evidence="6">
    <location>
        <begin position="14"/>
        <end position="57"/>
    </location>
</feature>
<dbReference type="RefSeq" id="XP_005756001.1">
    <property type="nucleotide sequence ID" value="XM_005755944.1"/>
</dbReference>
<name>A0A9Y3VWY3_9CICH</name>
<dbReference type="PANTHER" id="PTHR25465:SF5">
    <property type="entry name" value="E3 UBIQUITIN_ISG15 LIGASE TRIM25-RELATED"/>
    <property type="match status" value="1"/>
</dbReference>
<dbReference type="PROSITE" id="PS50089">
    <property type="entry name" value="ZF_RING_2"/>
    <property type="match status" value="1"/>
</dbReference>
<dbReference type="PROSITE" id="PS50188">
    <property type="entry name" value="B302_SPRY"/>
    <property type="match status" value="1"/>
</dbReference>
<dbReference type="GeneID" id="102212716"/>
<dbReference type="Pfam" id="PF13765">
    <property type="entry name" value="PRY"/>
    <property type="match status" value="1"/>
</dbReference>
<dbReference type="Pfam" id="PF25600">
    <property type="entry name" value="TRIM_CC"/>
    <property type="match status" value="1"/>
</dbReference>
<dbReference type="Gene3D" id="3.30.40.10">
    <property type="entry name" value="Zinc/RING finger domain, C3HC4 (zinc finger)"/>
    <property type="match status" value="1"/>
</dbReference>
<feature type="domain" description="B30.2/SPRY" evidence="7">
    <location>
        <begin position="256"/>
        <end position="386"/>
    </location>
</feature>
<keyword evidence="2 4" id="KW-0863">Zinc-finger</keyword>
<dbReference type="SUPFAM" id="SSF57850">
    <property type="entry name" value="RING/U-box"/>
    <property type="match status" value="1"/>
</dbReference>
<dbReference type="SMART" id="SM00184">
    <property type="entry name" value="RING"/>
    <property type="match status" value="1"/>
</dbReference>
<dbReference type="InterPro" id="IPR017907">
    <property type="entry name" value="Znf_RING_CS"/>
</dbReference>
<keyword evidence="8" id="KW-1185">Reference proteome</keyword>
<dbReference type="PROSITE" id="PS00518">
    <property type="entry name" value="ZF_RING_1"/>
    <property type="match status" value="1"/>
</dbReference>
<dbReference type="InterPro" id="IPR043136">
    <property type="entry name" value="B30.2/SPRY_sf"/>
</dbReference>